<evidence type="ECO:0000313" key="4">
    <source>
        <dbReference type="Proteomes" id="UP000694660"/>
    </source>
</evidence>
<name>A0A944DBU4_DENI1</name>
<dbReference type="PANTHER" id="PTHR23150:SF19">
    <property type="entry name" value="FORMYLGLYCINE-GENERATING ENZYME"/>
    <property type="match status" value="1"/>
</dbReference>
<protein>
    <submittedName>
        <fullName evidence="3">SUMF1/EgtB/PvdO family nonheme iron enzyme</fullName>
    </submittedName>
</protein>
<comment type="caution">
    <text evidence="3">The sequence shown here is derived from an EMBL/GenBank/DDBJ whole genome shotgun (WGS) entry which is preliminary data.</text>
</comment>
<dbReference type="AlphaFoldDB" id="A0A944DBU4"/>
<dbReference type="PANTHER" id="PTHR23150">
    <property type="entry name" value="SULFATASE MODIFYING FACTOR 1, 2"/>
    <property type="match status" value="1"/>
</dbReference>
<dbReference type="PROSITE" id="PS51257">
    <property type="entry name" value="PROKAR_LIPOPROTEIN"/>
    <property type="match status" value="1"/>
</dbReference>
<keyword evidence="1" id="KW-0732">Signal</keyword>
<organism evidence="3 4">
    <name type="scientific">Denitromonas iodatirespirans</name>
    <dbReference type="NCBI Taxonomy" id="2795389"/>
    <lineage>
        <taxon>Bacteria</taxon>
        <taxon>Pseudomonadati</taxon>
        <taxon>Pseudomonadota</taxon>
        <taxon>Betaproteobacteria</taxon>
        <taxon>Rhodocyclales</taxon>
        <taxon>Zoogloeaceae</taxon>
        <taxon>Denitromonas</taxon>
    </lineage>
</organism>
<dbReference type="Proteomes" id="UP000694660">
    <property type="component" value="Unassembled WGS sequence"/>
</dbReference>
<dbReference type="InterPro" id="IPR005532">
    <property type="entry name" value="SUMF_dom"/>
</dbReference>
<reference evidence="4" key="1">
    <citation type="journal article" date="2022" name="ISME J.">
        <title>Genetic and phylogenetic analysis of dissimilatory iodate-reducing bacteria identifies potential niches across the world's oceans.</title>
        <authorList>
            <person name="Reyes-Umana V."/>
            <person name="Henning Z."/>
            <person name="Lee K."/>
            <person name="Barnum T.P."/>
            <person name="Coates J.D."/>
        </authorList>
    </citation>
    <scope>NUCLEOTIDE SEQUENCE [LARGE SCALE GENOMIC DNA]</scope>
    <source>
        <strain evidence="4">IR12</strain>
    </source>
</reference>
<feature type="chain" id="PRO_5036908239" evidence="1">
    <location>
        <begin position="25"/>
        <end position="385"/>
    </location>
</feature>
<accession>A0A944DBU4</accession>
<gene>
    <name evidence="3" type="ORF">I8J34_20705</name>
</gene>
<dbReference type="GO" id="GO:0120147">
    <property type="term" value="F:formylglycine-generating oxidase activity"/>
    <property type="evidence" value="ECO:0007669"/>
    <property type="project" value="TreeGrafter"/>
</dbReference>
<sequence>MSPPFKIATLFAALAFLGTGCANADSTRFVYEPFVPGGKPFPKDVERPDLALPLPPGAVRRTSDGNPKDEKNRLVLDAEFLNRALDTPSPQPWVWERYGQFFRMAKPEVKAQFWEQFRAHLRRGGPPDAQELASFIEHVKKNMVFVEGGSFWFGDWGAREGQPGPVTGDDNNKPPQHVTVSSFSIYRTQVTYGDYDVYSRATGGKFLADGESIVLEFRYPDYPVWSSRWDDAKNYCQWLAKVTGEPFDLPTETQWEYAARDGGKEIHFAGPHPFDWDALEQLFKSNRGRSAGLTISLPVGSMLSGELGIADMSGAGHEWVNDWYSQDISGRSGSVDPKGPAHGTERVARPVSGGFETVVTRRGRDPNKRLGPGFRCVLNSRTAWR</sequence>
<keyword evidence="4" id="KW-1185">Reference proteome</keyword>
<dbReference type="RefSeq" id="WP_214363544.1">
    <property type="nucleotide sequence ID" value="NZ_JAEKFT010000033.1"/>
</dbReference>
<dbReference type="InterPro" id="IPR051043">
    <property type="entry name" value="Sulfatase_Mod_Factor_Kinase"/>
</dbReference>
<evidence type="ECO:0000256" key="1">
    <source>
        <dbReference type="SAM" id="SignalP"/>
    </source>
</evidence>
<evidence type="ECO:0000259" key="2">
    <source>
        <dbReference type="Pfam" id="PF03781"/>
    </source>
</evidence>
<evidence type="ECO:0000313" key="3">
    <source>
        <dbReference type="EMBL" id="MBT0963614.1"/>
    </source>
</evidence>
<dbReference type="Pfam" id="PF03781">
    <property type="entry name" value="FGE-sulfatase"/>
    <property type="match status" value="1"/>
</dbReference>
<dbReference type="InterPro" id="IPR042095">
    <property type="entry name" value="SUMF_sf"/>
</dbReference>
<dbReference type="EMBL" id="JAEKFT010000033">
    <property type="protein sequence ID" value="MBT0963614.1"/>
    <property type="molecule type" value="Genomic_DNA"/>
</dbReference>
<proteinExistence type="predicted"/>
<dbReference type="InterPro" id="IPR016187">
    <property type="entry name" value="CTDL_fold"/>
</dbReference>
<dbReference type="Gene3D" id="3.90.1580.10">
    <property type="entry name" value="paralog of FGE (formylglycine-generating enzyme)"/>
    <property type="match status" value="1"/>
</dbReference>
<dbReference type="SUPFAM" id="SSF56436">
    <property type="entry name" value="C-type lectin-like"/>
    <property type="match status" value="1"/>
</dbReference>
<feature type="signal peptide" evidence="1">
    <location>
        <begin position="1"/>
        <end position="24"/>
    </location>
</feature>
<feature type="domain" description="Sulfatase-modifying factor enzyme-like" evidence="2">
    <location>
        <begin position="141"/>
        <end position="356"/>
    </location>
</feature>